<dbReference type="Proteomes" id="UP001334084">
    <property type="component" value="Chromosome 5"/>
</dbReference>
<sequence>MLYSLKNEEKKYEKKEDLQKILKYLENNQETIKELDLSSNVFLPDAMAELCKYIKKIKNLKTIILDGIFTTLTKEEMLECFKLISLSITGKDIILLDLSNNALSSELPIEFINLLSNLNSLKFLNIRNCGLGKKGGDIIGECFVNLKTKDNLEYLDIAQNRFFVFPEKLILGINSLKNLNVLKLEYNTIEKITMTKALEILKNHPLEILDIRDNFLNIEGCKILGEIFATWNIRELYMGDCLCQNEGILEFIKNANKKFTSMNLPGDCKEDNDIVLDISYNDWEQDCVEELTDFCDKYNIKKLIITGNFYEDESQLNKVMREYGGELVSQEEENEEEKKGEVDETLISMLKNIH</sequence>
<dbReference type="SMART" id="SM00368">
    <property type="entry name" value="LRR_RI"/>
    <property type="match status" value="3"/>
</dbReference>
<dbReference type="GO" id="GO:0005829">
    <property type="term" value="C:cytosol"/>
    <property type="evidence" value="ECO:0007669"/>
    <property type="project" value="TreeGrafter"/>
</dbReference>
<keyword evidence="1" id="KW-0343">GTPase activation</keyword>
<dbReference type="RefSeq" id="XP_065329662.1">
    <property type="nucleotide sequence ID" value="XM_065473590.1"/>
</dbReference>
<dbReference type="PANTHER" id="PTHR24113">
    <property type="entry name" value="RAN GTPASE-ACTIVATING PROTEIN 1"/>
    <property type="match status" value="1"/>
</dbReference>
<protein>
    <submittedName>
        <fullName evidence="4">Ran GTPase-activating protein 1 (Rna1)</fullName>
    </submittedName>
</protein>
<reference evidence="4" key="1">
    <citation type="journal article" date="2024" name="BMC Genomics">
        <title>Functional annotation of a divergent genome using sequence and structure-based similarity.</title>
        <authorList>
            <person name="Svedberg D."/>
            <person name="Winiger R.R."/>
            <person name="Berg A."/>
            <person name="Sharma H."/>
            <person name="Tellgren-Roth C."/>
            <person name="Debrunner-Vossbrinck B.A."/>
            <person name="Vossbrinck C.R."/>
            <person name="Barandun J."/>
        </authorList>
    </citation>
    <scope>NUCLEOTIDE SEQUENCE</scope>
    <source>
        <strain evidence="4">Illinois isolate</strain>
    </source>
</reference>
<proteinExistence type="predicted"/>
<dbReference type="InterPro" id="IPR032675">
    <property type="entry name" value="LRR_dom_sf"/>
</dbReference>
<dbReference type="GO" id="GO:0006913">
    <property type="term" value="P:nucleocytoplasmic transport"/>
    <property type="evidence" value="ECO:0007669"/>
    <property type="project" value="TreeGrafter"/>
</dbReference>
<gene>
    <name evidence="4" type="ORF">VNE69_05108</name>
</gene>
<dbReference type="AlphaFoldDB" id="A0AAX4JC73"/>
<dbReference type="Pfam" id="PF00560">
    <property type="entry name" value="LRR_1"/>
    <property type="match status" value="1"/>
</dbReference>
<accession>A0AAX4JC73</accession>
<evidence type="ECO:0000256" key="2">
    <source>
        <dbReference type="ARBA" id="ARBA00022614"/>
    </source>
</evidence>
<evidence type="ECO:0000313" key="4">
    <source>
        <dbReference type="EMBL" id="WUR03517.1"/>
    </source>
</evidence>
<dbReference type="Gene3D" id="3.80.10.10">
    <property type="entry name" value="Ribonuclease Inhibitor"/>
    <property type="match status" value="1"/>
</dbReference>
<evidence type="ECO:0000256" key="1">
    <source>
        <dbReference type="ARBA" id="ARBA00022468"/>
    </source>
</evidence>
<dbReference type="KEGG" id="vnx:VNE69_05108"/>
<evidence type="ECO:0000313" key="5">
    <source>
        <dbReference type="Proteomes" id="UP001334084"/>
    </source>
</evidence>
<name>A0AAX4JC73_9MICR</name>
<keyword evidence="3" id="KW-0677">Repeat</keyword>
<organism evidence="4 5">
    <name type="scientific">Vairimorpha necatrix</name>
    <dbReference type="NCBI Taxonomy" id="6039"/>
    <lineage>
        <taxon>Eukaryota</taxon>
        <taxon>Fungi</taxon>
        <taxon>Fungi incertae sedis</taxon>
        <taxon>Microsporidia</taxon>
        <taxon>Nosematidae</taxon>
        <taxon>Vairimorpha</taxon>
    </lineage>
</organism>
<dbReference type="GO" id="GO:0031267">
    <property type="term" value="F:small GTPase binding"/>
    <property type="evidence" value="ECO:0007669"/>
    <property type="project" value="TreeGrafter"/>
</dbReference>
<dbReference type="InterPro" id="IPR027038">
    <property type="entry name" value="RanGap"/>
</dbReference>
<keyword evidence="5" id="KW-1185">Reference proteome</keyword>
<dbReference type="GO" id="GO:0005634">
    <property type="term" value="C:nucleus"/>
    <property type="evidence" value="ECO:0007669"/>
    <property type="project" value="TreeGrafter"/>
</dbReference>
<dbReference type="PANTHER" id="PTHR24113:SF12">
    <property type="entry name" value="RAN GTPASE-ACTIVATING PROTEIN 1"/>
    <property type="match status" value="1"/>
</dbReference>
<dbReference type="SUPFAM" id="SSF52047">
    <property type="entry name" value="RNI-like"/>
    <property type="match status" value="1"/>
</dbReference>
<dbReference type="InterPro" id="IPR001611">
    <property type="entry name" value="Leu-rich_rpt"/>
</dbReference>
<dbReference type="EMBL" id="CP142730">
    <property type="protein sequence ID" value="WUR03517.1"/>
    <property type="molecule type" value="Genomic_DNA"/>
</dbReference>
<dbReference type="GO" id="GO:0048471">
    <property type="term" value="C:perinuclear region of cytoplasm"/>
    <property type="evidence" value="ECO:0007669"/>
    <property type="project" value="TreeGrafter"/>
</dbReference>
<keyword evidence="2" id="KW-0433">Leucine-rich repeat</keyword>
<dbReference type="GeneID" id="90541332"/>
<evidence type="ECO:0000256" key="3">
    <source>
        <dbReference type="ARBA" id="ARBA00022737"/>
    </source>
</evidence>
<dbReference type="GO" id="GO:0005096">
    <property type="term" value="F:GTPase activator activity"/>
    <property type="evidence" value="ECO:0007669"/>
    <property type="project" value="UniProtKB-KW"/>
</dbReference>